<dbReference type="InterPro" id="IPR029151">
    <property type="entry name" value="Sensor-like_sf"/>
</dbReference>
<dbReference type="Gene3D" id="3.30.450.20">
    <property type="entry name" value="PAS domain"/>
    <property type="match status" value="1"/>
</dbReference>
<proteinExistence type="predicted"/>
<dbReference type="Proteomes" id="UP000294914">
    <property type="component" value="Unassembled WGS sequence"/>
</dbReference>
<organism evidence="1 2">
    <name type="scientific">Thiohalophilus thiocyanatoxydans</name>
    <dbReference type="NCBI Taxonomy" id="381308"/>
    <lineage>
        <taxon>Bacteria</taxon>
        <taxon>Pseudomonadati</taxon>
        <taxon>Pseudomonadota</taxon>
        <taxon>Gammaproteobacteria</taxon>
        <taxon>Thiohalomonadales</taxon>
        <taxon>Thiohalophilaceae</taxon>
        <taxon>Thiohalophilus</taxon>
    </lineage>
</organism>
<dbReference type="AlphaFoldDB" id="A0A4R8ITJ2"/>
<dbReference type="OrthoDB" id="8477901at2"/>
<accession>A0A4R8ITJ2</accession>
<dbReference type="SUPFAM" id="SSF103190">
    <property type="entry name" value="Sensory domain-like"/>
    <property type="match status" value="1"/>
</dbReference>
<gene>
    <name evidence="1" type="ORF">EDC23_2076</name>
</gene>
<name>A0A4R8ITJ2_9GAMM</name>
<evidence type="ECO:0000313" key="1">
    <source>
        <dbReference type="EMBL" id="TDY00573.1"/>
    </source>
</evidence>
<comment type="caution">
    <text evidence="1">The sequence shown here is derived from an EMBL/GenBank/DDBJ whole genome shotgun (WGS) entry which is preliminary data.</text>
</comment>
<sequence>MPWKHSIRRQRAELARALRQPMAQLAPQLVPIWGNRRRMETLLARNIFKIPYCLQVYVLKTDGIQITDNIGHGGSMPGHYHRDRSRRPYMKELVPTQDFLISDAYMSLSEQRPSLTALQIIRNEHAVLGFLGIDFDLRDLPVTAGLFRQSAEWRQFKGDPAIRNLVFQQSRVESPLDSNIDQVMSILEELLTQNGIFQVQIHFSSSQAIIWLTLDPYRYRLLDIDALTDPDICLAYPHEPYPSLVLMEPEKIAGILNTFKALRTTDETFYLRQASINIFSGMVSVTFSCDGTHYMRYDEFLEKNTAFWFGNSAA</sequence>
<evidence type="ECO:0000313" key="2">
    <source>
        <dbReference type="Proteomes" id="UP000294914"/>
    </source>
</evidence>
<dbReference type="EMBL" id="SOQX01000005">
    <property type="protein sequence ID" value="TDY00573.1"/>
    <property type="molecule type" value="Genomic_DNA"/>
</dbReference>
<protein>
    <submittedName>
        <fullName evidence="1">Uncharacterized protein</fullName>
    </submittedName>
</protein>
<keyword evidence="2" id="KW-1185">Reference proteome</keyword>
<dbReference type="RefSeq" id="WP_134084209.1">
    <property type="nucleotide sequence ID" value="NZ_SOQX01000005.1"/>
</dbReference>
<dbReference type="CDD" id="cd18773">
    <property type="entry name" value="PDC1_HK_sensor"/>
    <property type="match status" value="1"/>
</dbReference>
<reference evidence="1 2" key="1">
    <citation type="submission" date="2019-03" db="EMBL/GenBank/DDBJ databases">
        <title>Genomic Encyclopedia of Type Strains, Phase IV (KMG-IV): sequencing the most valuable type-strain genomes for metagenomic binning, comparative biology and taxonomic classification.</title>
        <authorList>
            <person name="Goeker M."/>
        </authorList>
    </citation>
    <scope>NUCLEOTIDE SEQUENCE [LARGE SCALE GENOMIC DNA]</scope>
    <source>
        <strain evidence="1 2">DSM 16326</strain>
    </source>
</reference>